<gene>
    <name evidence="1" type="ORF">F3S47_08400</name>
</gene>
<accession>A0A5J5GP93</accession>
<sequence length="103" mass="11018">MTRIVQPSSPAPTDWIGRVSAKRAGVSSPRRAPVATSPDLKVTGFARKIEERRLALRQVAGHWPEALIIFAIFALEFAGAVDQAETANATAMAPPLLSLAARQ</sequence>
<proteinExistence type="predicted"/>
<reference evidence="1 2" key="1">
    <citation type="submission" date="2019-09" db="EMBL/GenBank/DDBJ databases">
        <authorList>
            <person name="Park J.-S."/>
            <person name="Choi H.-J."/>
        </authorList>
    </citation>
    <scope>NUCLEOTIDE SEQUENCE [LARGE SCALE GENOMIC DNA]</scope>
    <source>
        <strain evidence="1 2">176SS1-4</strain>
    </source>
</reference>
<keyword evidence="2" id="KW-1185">Reference proteome</keyword>
<organism evidence="1 2">
    <name type="scientific">Histidinibacterium aquaticum</name>
    <dbReference type="NCBI Taxonomy" id="2613962"/>
    <lineage>
        <taxon>Bacteria</taxon>
        <taxon>Pseudomonadati</taxon>
        <taxon>Pseudomonadota</taxon>
        <taxon>Alphaproteobacteria</taxon>
        <taxon>Rhodobacterales</taxon>
        <taxon>Paracoccaceae</taxon>
        <taxon>Histidinibacterium</taxon>
    </lineage>
</organism>
<comment type="caution">
    <text evidence="1">The sequence shown here is derived from an EMBL/GenBank/DDBJ whole genome shotgun (WGS) entry which is preliminary data.</text>
</comment>
<dbReference type="EMBL" id="VYQE01000002">
    <property type="protein sequence ID" value="KAA9009262.1"/>
    <property type="molecule type" value="Genomic_DNA"/>
</dbReference>
<evidence type="ECO:0000313" key="1">
    <source>
        <dbReference type="EMBL" id="KAA9009262.1"/>
    </source>
</evidence>
<evidence type="ECO:0000313" key="2">
    <source>
        <dbReference type="Proteomes" id="UP000326554"/>
    </source>
</evidence>
<dbReference type="RefSeq" id="WP_150444795.1">
    <property type="nucleotide sequence ID" value="NZ_VYQE01000002.1"/>
</dbReference>
<name>A0A5J5GP93_9RHOB</name>
<dbReference type="AlphaFoldDB" id="A0A5J5GP93"/>
<dbReference type="Proteomes" id="UP000326554">
    <property type="component" value="Unassembled WGS sequence"/>
</dbReference>
<protein>
    <submittedName>
        <fullName evidence="1">Uncharacterized protein</fullName>
    </submittedName>
</protein>